<protein>
    <submittedName>
        <fullName evidence="1">DUF268 domain-containing protein</fullName>
    </submittedName>
</protein>
<accession>A0ABU9CAL9</accession>
<dbReference type="EMBL" id="JBBUTH010000001">
    <property type="protein sequence ID" value="MEK8048912.1"/>
    <property type="molecule type" value="Genomic_DNA"/>
</dbReference>
<dbReference type="InterPro" id="IPR029063">
    <property type="entry name" value="SAM-dependent_MTases_sf"/>
</dbReference>
<keyword evidence="2" id="KW-1185">Reference proteome</keyword>
<comment type="caution">
    <text evidence="1">The sequence shown here is derived from an EMBL/GenBank/DDBJ whole genome shotgun (WGS) entry which is preliminary data.</text>
</comment>
<name>A0ABU9CAL9_9BURK</name>
<dbReference type="SUPFAM" id="SSF53335">
    <property type="entry name" value="S-adenosyl-L-methionine-dependent methyltransferases"/>
    <property type="match status" value="1"/>
</dbReference>
<evidence type="ECO:0000313" key="2">
    <source>
        <dbReference type="Proteomes" id="UP001365405"/>
    </source>
</evidence>
<proteinExistence type="predicted"/>
<gene>
    <name evidence="1" type="ORF">AACH10_01525</name>
</gene>
<organism evidence="1 2">
    <name type="scientific">Pseudaquabacterium inlustre</name>
    <dbReference type="NCBI Taxonomy" id="2984192"/>
    <lineage>
        <taxon>Bacteria</taxon>
        <taxon>Pseudomonadati</taxon>
        <taxon>Pseudomonadota</taxon>
        <taxon>Betaproteobacteria</taxon>
        <taxon>Burkholderiales</taxon>
        <taxon>Sphaerotilaceae</taxon>
        <taxon>Pseudaquabacterium</taxon>
    </lineage>
</organism>
<reference evidence="1 2" key="1">
    <citation type="submission" date="2024-04" db="EMBL/GenBank/DDBJ databases">
        <title>Novel species of the genus Ideonella isolated from streams.</title>
        <authorList>
            <person name="Lu H."/>
        </authorList>
    </citation>
    <scope>NUCLEOTIDE SEQUENCE [LARGE SCALE GENOMIC DNA]</scope>
    <source>
        <strain evidence="1 2">DXS22W</strain>
    </source>
</reference>
<dbReference type="Gene3D" id="3.40.50.11340">
    <property type="match status" value="1"/>
</dbReference>
<dbReference type="Gene3D" id="3.40.50.11350">
    <property type="match status" value="1"/>
</dbReference>
<dbReference type="Pfam" id="PF03269">
    <property type="entry name" value="DUF268"/>
    <property type="match status" value="1"/>
</dbReference>
<evidence type="ECO:0000313" key="1">
    <source>
        <dbReference type="EMBL" id="MEK8048912.1"/>
    </source>
</evidence>
<dbReference type="Proteomes" id="UP001365405">
    <property type="component" value="Unassembled WGS sequence"/>
</dbReference>
<dbReference type="RefSeq" id="WP_341408585.1">
    <property type="nucleotide sequence ID" value="NZ_JBBUTH010000001.1"/>
</dbReference>
<sequence>MSDKLYIVYCTSGLGNRLRPLAAAMAYCQMTGRRLRVYWDNITPNGCLTPLERLFDTRFEAITLDEIEALGRSELSLALFTEKGPGHNVQREAERFGRDQLLKLAQRTPPRHSQALRLDESADVVIVYDNDYLQSVPRERSIAALRSLVPSAEVRDKVIAQAAELGLWAGPGQPWQSLKGVHARGTDFGLQQAIEQYSQLVRERLGGQRFFLSTEDAQLEQGLREAFPGQVISRNDRLHLALNEGKQVWGDPDSYTISVEHGLDALTDIYLLSCVDLVVFHPGSTFAEISRHLHGVLQADAAASATADALTPEMLNADFVARCTALLPRGAQGHHLPTEGSVAGPAPLETLPRDYLYWETLGWKVPMLERMINTSNGTPTLRWDTRQFERLVAGGDAGLSEAQFRALCPYPEARGQISRLAGHVRGSRVLIIGSETYWLELLCALYGAREVVTVEYREIAWTDGLPAVPTRLRSITWDQYLTELPQHAAGYDMVLSYSSIEHSGLGRYGDRFQPLGDLYTFYLMSRCLAPHGLCGLAVPVGQDLTHFNAHRIYGPTRIQALGRVGGLNLVGLSTPDAEYLAREETEPTLRQGWTLDSLGRLPLGKLRQPLLCFGAPGFSNAGFETGRGRVSGASAPVATAPDQDAAGLAAQAIARAAAQGPVRVGVDPHLVALQATAQAVGGARFVEVTHVRPFGFRELEAQRINLSVDEALAADPAVHAGIEHCVLHVLLGCDVPRERMVAVLRWALARFRHVHVLEHNAASRDWATEAVRTEHCIANCLDEPQLAALAALCSTRVSPIARLPGVQCTARNLLFTLQGLDATVPYDSVPGFYQALGLDAAARGRASFSGWNDVYLGTAEAMSLVARHVQQLRDGRGRWQGRRLVASCGGFFSLDQMVACGDQGFAELVMFDVNPCTVAFSRAVHGLITQSPTRRDFVERYLLAPVDLAADGRMAVSAAEPLTQRLLRAARVGALYEREVFDILRTLAFARVQPQGNGLQVWGMRNVGDNRIDVAARLDIHDAREQFRDSNCLVNGPGSWLASDANYDAVRDFLGRTPVRYQVASIEEVDAGAGDLVLASNIFDFVPPAVRERLAADVL</sequence>
<dbReference type="InterPro" id="IPR004951">
    <property type="entry name" value="DUF268_CAE_spp"/>
</dbReference>